<evidence type="ECO:0000256" key="1">
    <source>
        <dbReference type="RuleBase" id="RU004466"/>
    </source>
</evidence>
<organism evidence="2 3">
    <name type="scientific">Microbispora oryzae</name>
    <dbReference type="NCBI Taxonomy" id="2806554"/>
    <lineage>
        <taxon>Bacteria</taxon>
        <taxon>Bacillati</taxon>
        <taxon>Actinomycetota</taxon>
        <taxon>Actinomycetes</taxon>
        <taxon>Streptosporangiales</taxon>
        <taxon>Streptosporangiaceae</taxon>
        <taxon>Microbispora</taxon>
    </lineage>
</organism>
<dbReference type="EMBL" id="JAFCNB010000002">
    <property type="protein sequence ID" value="MBP2703241.1"/>
    <property type="molecule type" value="Genomic_DNA"/>
</dbReference>
<comment type="caution">
    <text evidence="2">The sequence shown here is derived from an EMBL/GenBank/DDBJ whole genome shotgun (WGS) entry which is preliminary data.</text>
</comment>
<comment type="similarity">
    <text evidence="1">Belongs to the FPP/GGPP synthase family.</text>
</comment>
<dbReference type="InterPro" id="IPR000092">
    <property type="entry name" value="Polyprenyl_synt"/>
</dbReference>
<dbReference type="Proteomes" id="UP000674234">
    <property type="component" value="Unassembled WGS sequence"/>
</dbReference>
<keyword evidence="3" id="KW-1185">Reference proteome</keyword>
<reference evidence="2" key="1">
    <citation type="submission" date="2021-02" db="EMBL/GenBank/DDBJ databases">
        <title>Draft genome sequence of Microbispora sp. RL4-1S isolated from rice leaves in Thailand.</title>
        <authorList>
            <person name="Muangham S."/>
            <person name="Duangmal K."/>
        </authorList>
    </citation>
    <scope>NUCLEOTIDE SEQUENCE</scope>
    <source>
        <strain evidence="2">RL4-1S</strain>
    </source>
</reference>
<dbReference type="GO" id="GO:0008299">
    <property type="term" value="P:isoprenoid biosynthetic process"/>
    <property type="evidence" value="ECO:0007669"/>
    <property type="project" value="InterPro"/>
</dbReference>
<dbReference type="AlphaFoldDB" id="A0A941AGQ6"/>
<accession>A0A941AGQ6</accession>
<dbReference type="RefSeq" id="WP_210154526.1">
    <property type="nucleotide sequence ID" value="NZ_JAFCNB010000002.1"/>
</dbReference>
<evidence type="ECO:0000313" key="2">
    <source>
        <dbReference type="EMBL" id="MBP2703241.1"/>
    </source>
</evidence>
<evidence type="ECO:0000313" key="3">
    <source>
        <dbReference type="Proteomes" id="UP000674234"/>
    </source>
</evidence>
<proteinExistence type="inferred from homology"/>
<gene>
    <name evidence="2" type="ORF">JOL79_05430</name>
</gene>
<dbReference type="GO" id="GO:0004659">
    <property type="term" value="F:prenyltransferase activity"/>
    <property type="evidence" value="ECO:0007669"/>
    <property type="project" value="InterPro"/>
</dbReference>
<dbReference type="PANTHER" id="PTHR12001:SF86">
    <property type="entry name" value="GERANYLGERANYL DIPHOSPHATE SYNTHASE"/>
    <property type="match status" value="1"/>
</dbReference>
<dbReference type="Gene3D" id="1.10.600.10">
    <property type="entry name" value="Farnesyl Diphosphate Synthase"/>
    <property type="match status" value="1"/>
</dbReference>
<dbReference type="SUPFAM" id="SSF48576">
    <property type="entry name" value="Terpenoid synthases"/>
    <property type="match status" value="1"/>
</dbReference>
<protein>
    <submittedName>
        <fullName evidence="2">Polyprenyl synthetase family protein</fullName>
    </submittedName>
</protein>
<dbReference type="Pfam" id="PF00348">
    <property type="entry name" value="polyprenyl_synt"/>
    <property type="match status" value="1"/>
</dbReference>
<dbReference type="InterPro" id="IPR008949">
    <property type="entry name" value="Isoprenoid_synthase_dom_sf"/>
</dbReference>
<name>A0A941AGQ6_9ACTN</name>
<keyword evidence="1" id="KW-0808">Transferase</keyword>
<sequence length="350" mass="37136">MNVANAVTTSDAKDVADVAQAAEKALRRARLLVGPELRKAVQRLDDPVRTVAGFHFGWWGPTGEPVMADTGGDMCSTLVLTCAEALGADPRSALAPAAAIDLVHNSWLLHDDVMECALTRRGRQATWAVFGRSQAILAGDALLVLGMGSLTGHTHIAEISAAMLDLISWQGSDLAFDERFDLQPCGSEVEERLTASSGKVGALYGGACALGAVSAGADPATTAALRQFGRRIGLAAQFVDDLRAMRESGARSLRKRSLVVAAALSSCTRAGRRLGELFGRPERLSPEEKAEAARLVEKAGGPRWAEQAVRWQREQALRCLAEADLAPAPAAELAALADLVTREGYRRGEM</sequence>
<dbReference type="PANTHER" id="PTHR12001">
    <property type="entry name" value="GERANYLGERANYL PYROPHOSPHATE SYNTHASE"/>
    <property type="match status" value="1"/>
</dbReference>